<feature type="transmembrane region" description="Helical" evidence="6">
    <location>
        <begin position="231"/>
        <end position="253"/>
    </location>
</feature>
<evidence type="ECO:0000259" key="7">
    <source>
        <dbReference type="Pfam" id="PF12698"/>
    </source>
</evidence>
<dbReference type="GO" id="GO:0005886">
    <property type="term" value="C:plasma membrane"/>
    <property type="evidence" value="ECO:0007669"/>
    <property type="project" value="UniProtKB-SubCell"/>
</dbReference>
<evidence type="ECO:0000256" key="2">
    <source>
        <dbReference type="ARBA" id="ARBA00022475"/>
    </source>
</evidence>
<protein>
    <submittedName>
        <fullName evidence="8">ABC transporter permease</fullName>
    </submittedName>
</protein>
<feature type="transmembrane region" description="Helical" evidence="6">
    <location>
        <begin position="262"/>
        <end position="286"/>
    </location>
</feature>
<evidence type="ECO:0000313" key="9">
    <source>
        <dbReference type="Proteomes" id="UP000316801"/>
    </source>
</evidence>
<keyword evidence="2" id="KW-1003">Cell membrane</keyword>
<name>A0A549SPH0_9HYPH</name>
<keyword evidence="5 6" id="KW-0472">Membrane</keyword>
<dbReference type="Gene3D" id="3.40.1710.10">
    <property type="entry name" value="abc type-2 transporter like domain"/>
    <property type="match status" value="1"/>
</dbReference>
<evidence type="ECO:0000256" key="1">
    <source>
        <dbReference type="ARBA" id="ARBA00004651"/>
    </source>
</evidence>
<sequence>MVFVRELGQFRKHPLLLALTVVLPLFLMGILSAVFSQGLATRLPIAVLNLDGGDLSRMIIRTVDATPDTAVTITVSDLAEGRRLILSGRVHGLLMIPDNLERDVFAGRRPEVVFFYNTQTMTPGLLTLRGVNAALAGVEGGIRLSLRTERGQPVDIAQASLSPIPVQINPLFNPTLNYSHFLLAALMPAVLQIIIATSTAYAVGRDVETRHRLRVLRRLGGGLWPAMFGKLLPYTLVFLFVLGIADLVLFLWFRMPLRGDRLLLLSAGTLFILANQLFGALLAVVLRSTATAISMASLVTAPAFGFMGIGFPRFGMTPFAFYWGEVLPGTWYLTARIDQTLRGAPADLSLQPLAVLLFMVILLATVTAVCLENQGARRQRAGRALEAAS</sequence>
<dbReference type="Pfam" id="PF12698">
    <property type="entry name" value="ABC2_membrane_3"/>
    <property type="match status" value="1"/>
</dbReference>
<evidence type="ECO:0000256" key="6">
    <source>
        <dbReference type="SAM" id="Phobius"/>
    </source>
</evidence>
<evidence type="ECO:0000313" key="8">
    <source>
        <dbReference type="EMBL" id="TRL31516.1"/>
    </source>
</evidence>
<reference evidence="8 9" key="1">
    <citation type="submission" date="2019-07" db="EMBL/GenBank/DDBJ databases">
        <title>Ln-dependent methylotrophs.</title>
        <authorList>
            <person name="Tani A."/>
        </authorList>
    </citation>
    <scope>NUCLEOTIDE SEQUENCE [LARGE SCALE GENOMIC DNA]</scope>
    <source>
        <strain evidence="8 9">SM12</strain>
    </source>
</reference>
<feature type="domain" description="ABC-2 type transporter transmembrane" evidence="7">
    <location>
        <begin position="16"/>
        <end position="367"/>
    </location>
</feature>
<organism evidence="8 9">
    <name type="scientific">Rhizobium straminoryzae</name>
    <dbReference type="NCBI Taxonomy" id="1387186"/>
    <lineage>
        <taxon>Bacteria</taxon>
        <taxon>Pseudomonadati</taxon>
        <taxon>Pseudomonadota</taxon>
        <taxon>Alphaproteobacteria</taxon>
        <taxon>Hyphomicrobiales</taxon>
        <taxon>Rhizobiaceae</taxon>
        <taxon>Rhizobium/Agrobacterium group</taxon>
        <taxon>Rhizobium</taxon>
    </lineage>
</organism>
<keyword evidence="4 6" id="KW-1133">Transmembrane helix</keyword>
<dbReference type="PANTHER" id="PTHR30294:SF47">
    <property type="entry name" value="INNER MEMBRANE TRANSPORT PERMEASE YHHJ"/>
    <property type="match status" value="1"/>
</dbReference>
<dbReference type="Proteomes" id="UP000316801">
    <property type="component" value="Unassembled WGS sequence"/>
</dbReference>
<comment type="subcellular location">
    <subcellularLocation>
        <location evidence="1">Cell membrane</location>
        <topology evidence="1">Multi-pass membrane protein</topology>
    </subcellularLocation>
</comment>
<accession>A0A549SPH0</accession>
<evidence type="ECO:0000256" key="5">
    <source>
        <dbReference type="ARBA" id="ARBA00023136"/>
    </source>
</evidence>
<dbReference type="InterPro" id="IPR013525">
    <property type="entry name" value="ABC2_TM"/>
</dbReference>
<dbReference type="EMBL" id="VJMG01000094">
    <property type="protein sequence ID" value="TRL31516.1"/>
    <property type="molecule type" value="Genomic_DNA"/>
</dbReference>
<dbReference type="PANTHER" id="PTHR30294">
    <property type="entry name" value="MEMBRANE COMPONENT OF ABC TRANSPORTER YHHJ-RELATED"/>
    <property type="match status" value="1"/>
</dbReference>
<feature type="transmembrane region" description="Helical" evidence="6">
    <location>
        <begin position="15"/>
        <end position="35"/>
    </location>
</feature>
<feature type="transmembrane region" description="Helical" evidence="6">
    <location>
        <begin position="292"/>
        <end position="312"/>
    </location>
</feature>
<feature type="transmembrane region" description="Helical" evidence="6">
    <location>
        <begin position="349"/>
        <end position="371"/>
    </location>
</feature>
<evidence type="ECO:0000256" key="3">
    <source>
        <dbReference type="ARBA" id="ARBA00022692"/>
    </source>
</evidence>
<comment type="caution">
    <text evidence="8">The sequence shown here is derived from an EMBL/GenBank/DDBJ whole genome shotgun (WGS) entry which is preliminary data.</text>
</comment>
<keyword evidence="9" id="KW-1185">Reference proteome</keyword>
<gene>
    <name evidence="8" type="ORF">FNA46_24400</name>
</gene>
<dbReference type="InterPro" id="IPR051449">
    <property type="entry name" value="ABC-2_transporter_component"/>
</dbReference>
<evidence type="ECO:0000256" key="4">
    <source>
        <dbReference type="ARBA" id="ARBA00022989"/>
    </source>
</evidence>
<proteinExistence type="predicted"/>
<dbReference type="GO" id="GO:0140359">
    <property type="term" value="F:ABC-type transporter activity"/>
    <property type="evidence" value="ECO:0007669"/>
    <property type="project" value="InterPro"/>
</dbReference>
<feature type="transmembrane region" description="Helical" evidence="6">
    <location>
        <begin position="181"/>
        <end position="203"/>
    </location>
</feature>
<dbReference type="AlphaFoldDB" id="A0A549SPH0"/>
<keyword evidence="3 6" id="KW-0812">Transmembrane</keyword>